<dbReference type="Gene3D" id="3.30.9.10">
    <property type="entry name" value="D-Amino Acid Oxidase, subunit A, domain 2"/>
    <property type="match status" value="1"/>
</dbReference>
<dbReference type="InterPro" id="IPR006076">
    <property type="entry name" value="FAD-dep_OxRdtase"/>
</dbReference>
<keyword evidence="4" id="KW-0560">Oxidoreductase</keyword>
<dbReference type="Pfam" id="PF01266">
    <property type="entry name" value="DAO"/>
    <property type="match status" value="1"/>
</dbReference>
<evidence type="ECO:0000259" key="6">
    <source>
        <dbReference type="Pfam" id="PF01266"/>
    </source>
</evidence>
<name>A0ABQ6IMC4_9MICO</name>
<evidence type="ECO:0000313" key="8">
    <source>
        <dbReference type="Proteomes" id="UP001157126"/>
    </source>
</evidence>
<sequence>MRRHPGRPAGAHGRARRRLPDGAVPGEYYRLDAKHNQIVDTLIYPVPNPDLPFLGVHLTLMMDGGVTVGPNAVMGFAREGYPKWSMNRKDIADFVTFPGFWKIARKQLKTGAVEQWNSVYKPGYLELVRKYCPQLTTADLTPEPAGIRAQAVRKDGSMVEDFLFYDTPRMLHVCNAPSPAATSAMPIGDLIASKVLNRG</sequence>
<dbReference type="PANTHER" id="PTHR43104:SF2">
    <property type="entry name" value="L-2-HYDROXYGLUTARATE DEHYDROGENASE, MITOCHONDRIAL"/>
    <property type="match status" value="1"/>
</dbReference>
<keyword evidence="3" id="KW-0274">FAD</keyword>
<keyword evidence="2" id="KW-0285">Flavoprotein</keyword>
<dbReference type="EMBL" id="BSUO01000001">
    <property type="protein sequence ID" value="GMA38490.1"/>
    <property type="molecule type" value="Genomic_DNA"/>
</dbReference>
<accession>A0ABQ6IMC4</accession>
<dbReference type="PANTHER" id="PTHR43104">
    <property type="entry name" value="L-2-HYDROXYGLUTARATE DEHYDROGENASE, MITOCHONDRIAL"/>
    <property type="match status" value="1"/>
</dbReference>
<feature type="domain" description="FAD dependent oxidoreductase" evidence="6">
    <location>
        <begin position="18"/>
        <end position="192"/>
    </location>
</feature>
<comment type="caution">
    <text evidence="7">The sequence shown here is derived from an EMBL/GenBank/DDBJ whole genome shotgun (WGS) entry which is preliminary data.</text>
</comment>
<reference evidence="8" key="1">
    <citation type="journal article" date="2019" name="Int. J. Syst. Evol. Microbiol.">
        <title>The Global Catalogue of Microorganisms (GCM) 10K type strain sequencing project: providing services to taxonomists for standard genome sequencing and annotation.</title>
        <authorList>
            <consortium name="The Broad Institute Genomics Platform"/>
            <consortium name="The Broad Institute Genome Sequencing Center for Infectious Disease"/>
            <person name="Wu L."/>
            <person name="Ma J."/>
        </authorList>
    </citation>
    <scope>NUCLEOTIDE SEQUENCE [LARGE SCALE GENOMIC DNA]</scope>
    <source>
        <strain evidence="8">NBRC 113072</strain>
    </source>
</reference>
<feature type="region of interest" description="Disordered" evidence="5">
    <location>
        <begin position="1"/>
        <end position="21"/>
    </location>
</feature>
<evidence type="ECO:0000256" key="3">
    <source>
        <dbReference type="ARBA" id="ARBA00022827"/>
    </source>
</evidence>
<comment type="cofactor">
    <cofactor evidence="1">
        <name>FAD</name>
        <dbReference type="ChEBI" id="CHEBI:57692"/>
    </cofactor>
</comment>
<dbReference type="Proteomes" id="UP001157126">
    <property type="component" value="Unassembled WGS sequence"/>
</dbReference>
<evidence type="ECO:0000256" key="4">
    <source>
        <dbReference type="ARBA" id="ARBA00023002"/>
    </source>
</evidence>
<evidence type="ECO:0000256" key="2">
    <source>
        <dbReference type="ARBA" id="ARBA00022630"/>
    </source>
</evidence>
<evidence type="ECO:0000256" key="1">
    <source>
        <dbReference type="ARBA" id="ARBA00001974"/>
    </source>
</evidence>
<proteinExistence type="predicted"/>
<gene>
    <name evidence="7" type="ORF">GCM10025883_05350</name>
</gene>
<evidence type="ECO:0000313" key="7">
    <source>
        <dbReference type="EMBL" id="GMA38490.1"/>
    </source>
</evidence>
<organism evidence="7 8">
    <name type="scientific">Mobilicoccus caccae</name>
    <dbReference type="NCBI Taxonomy" id="1859295"/>
    <lineage>
        <taxon>Bacteria</taxon>
        <taxon>Bacillati</taxon>
        <taxon>Actinomycetota</taxon>
        <taxon>Actinomycetes</taxon>
        <taxon>Micrococcales</taxon>
        <taxon>Dermatophilaceae</taxon>
        <taxon>Mobilicoccus</taxon>
    </lineage>
</organism>
<protein>
    <recommendedName>
        <fullName evidence="6">FAD dependent oxidoreductase domain-containing protein</fullName>
    </recommendedName>
</protein>
<keyword evidence="8" id="KW-1185">Reference proteome</keyword>
<evidence type="ECO:0000256" key="5">
    <source>
        <dbReference type="SAM" id="MobiDB-lite"/>
    </source>
</evidence>